<keyword evidence="5 8" id="KW-0812">Transmembrane</keyword>
<keyword evidence="10" id="KW-1185">Reference proteome</keyword>
<proteinExistence type="inferred from homology"/>
<dbReference type="PANTHER" id="PTHR34975:SF2">
    <property type="entry name" value="SPORE GERMINATION PROTEIN A2"/>
    <property type="match status" value="1"/>
</dbReference>
<dbReference type="OrthoDB" id="1891864at2"/>
<keyword evidence="3" id="KW-0813">Transport</keyword>
<dbReference type="Proteomes" id="UP000241639">
    <property type="component" value="Unassembled WGS sequence"/>
</dbReference>
<feature type="transmembrane region" description="Helical" evidence="8">
    <location>
        <begin position="268"/>
        <end position="292"/>
    </location>
</feature>
<evidence type="ECO:0000256" key="3">
    <source>
        <dbReference type="ARBA" id="ARBA00022448"/>
    </source>
</evidence>
<dbReference type="NCBIfam" id="TIGR00912">
    <property type="entry name" value="2A0309"/>
    <property type="match status" value="1"/>
</dbReference>
<feature type="transmembrane region" description="Helical" evidence="8">
    <location>
        <begin position="304"/>
        <end position="320"/>
    </location>
</feature>
<feature type="transmembrane region" description="Helical" evidence="8">
    <location>
        <begin position="332"/>
        <end position="352"/>
    </location>
</feature>
<accession>A0A2T4Z6Q6</accession>
<evidence type="ECO:0000256" key="6">
    <source>
        <dbReference type="ARBA" id="ARBA00022989"/>
    </source>
</evidence>
<keyword evidence="4" id="KW-0309">Germination</keyword>
<comment type="caution">
    <text evidence="9">The sequence shown here is derived from an EMBL/GenBank/DDBJ whole genome shotgun (WGS) entry which is preliminary data.</text>
</comment>
<dbReference type="GO" id="GO:0016020">
    <property type="term" value="C:membrane"/>
    <property type="evidence" value="ECO:0007669"/>
    <property type="project" value="UniProtKB-SubCell"/>
</dbReference>
<feature type="transmembrane region" description="Helical" evidence="8">
    <location>
        <begin position="12"/>
        <end position="30"/>
    </location>
</feature>
<feature type="transmembrane region" description="Helical" evidence="8">
    <location>
        <begin position="69"/>
        <end position="92"/>
    </location>
</feature>
<keyword evidence="6 8" id="KW-1133">Transmembrane helix</keyword>
<evidence type="ECO:0000313" key="10">
    <source>
        <dbReference type="Proteomes" id="UP000241639"/>
    </source>
</evidence>
<evidence type="ECO:0000313" key="9">
    <source>
        <dbReference type="EMBL" id="PTM57572.1"/>
    </source>
</evidence>
<evidence type="ECO:0000256" key="7">
    <source>
        <dbReference type="ARBA" id="ARBA00023136"/>
    </source>
</evidence>
<gene>
    <name evidence="9" type="ORF">C8J48_0121</name>
</gene>
<name>A0A2T4Z6Q6_9BACL</name>
<dbReference type="GO" id="GO:0009847">
    <property type="term" value="P:spore germination"/>
    <property type="evidence" value="ECO:0007669"/>
    <property type="project" value="InterPro"/>
</dbReference>
<feature type="transmembrane region" description="Helical" evidence="8">
    <location>
        <begin position="185"/>
        <end position="206"/>
    </location>
</feature>
<dbReference type="InterPro" id="IPR004761">
    <property type="entry name" value="Spore_GerAB"/>
</dbReference>
<organism evidence="9 10">
    <name type="scientific">Desmospora activa DSM 45169</name>
    <dbReference type="NCBI Taxonomy" id="1121389"/>
    <lineage>
        <taxon>Bacteria</taxon>
        <taxon>Bacillati</taxon>
        <taxon>Bacillota</taxon>
        <taxon>Bacilli</taxon>
        <taxon>Bacillales</taxon>
        <taxon>Thermoactinomycetaceae</taxon>
        <taxon>Desmospora</taxon>
    </lineage>
</organism>
<evidence type="ECO:0000256" key="5">
    <source>
        <dbReference type="ARBA" id="ARBA00022692"/>
    </source>
</evidence>
<reference evidence="9 10" key="1">
    <citation type="submission" date="2018-04" db="EMBL/GenBank/DDBJ databases">
        <title>Genomic Encyclopedia of Archaeal and Bacterial Type Strains, Phase II (KMG-II): from individual species to whole genera.</title>
        <authorList>
            <person name="Goeker M."/>
        </authorList>
    </citation>
    <scope>NUCLEOTIDE SEQUENCE [LARGE SCALE GENOMIC DNA]</scope>
    <source>
        <strain evidence="9 10">DSM 45169</strain>
    </source>
</reference>
<protein>
    <submittedName>
        <fullName evidence="9">Spore germination protein KB</fullName>
    </submittedName>
</protein>
<sequence>MEKAKIDLYQFFTLVVLHIVGTSLVVGLWTKAEQDAWLTILLGMTICLPLIPLYIYFHHRYPTLPLTGYARIILGKPLGTLLGYLYIIYFLYGAARNLRDLADLLILSTMENLPLLITMVLMMLVLIYVLYLGIEVVARLGEIYFVVIMLFGAFAVMLIFASGIVDTDRLQPMLENGWTAVLKLALPYHIIPFAEIIVFTMILPYVNRPQSVIKMGLWAVIFSGILHSLMAVLTIAVLGADLAVRSTFPLLTMVNIINVADVFQNMEIISVFILINGVFFRIALYFYSALIGLADLANMPKNRLVFPVGVAILLLGWIVADSFTEHMEAGWVVIPYIHLPFTILIPLLLWVVSLIRNRKKPLTIGTSESGKGSG</sequence>
<dbReference type="PANTHER" id="PTHR34975">
    <property type="entry name" value="SPORE GERMINATION PROTEIN A2"/>
    <property type="match status" value="1"/>
</dbReference>
<feature type="transmembrane region" description="Helical" evidence="8">
    <location>
        <begin position="112"/>
        <end position="131"/>
    </location>
</feature>
<evidence type="ECO:0000256" key="1">
    <source>
        <dbReference type="ARBA" id="ARBA00004141"/>
    </source>
</evidence>
<dbReference type="Pfam" id="PF03845">
    <property type="entry name" value="Spore_permease"/>
    <property type="match status" value="1"/>
</dbReference>
<evidence type="ECO:0000256" key="8">
    <source>
        <dbReference type="SAM" id="Phobius"/>
    </source>
</evidence>
<comment type="similarity">
    <text evidence="2">Belongs to the amino acid-polyamine-organocation (APC) superfamily. Spore germination protein (SGP) (TC 2.A.3.9) family.</text>
</comment>
<feature type="transmembrane region" description="Helical" evidence="8">
    <location>
        <begin position="36"/>
        <end position="57"/>
    </location>
</feature>
<feature type="transmembrane region" description="Helical" evidence="8">
    <location>
        <begin position="143"/>
        <end position="165"/>
    </location>
</feature>
<dbReference type="EMBL" id="PZZP01000001">
    <property type="protein sequence ID" value="PTM57572.1"/>
    <property type="molecule type" value="Genomic_DNA"/>
</dbReference>
<dbReference type="AlphaFoldDB" id="A0A2T4Z6Q6"/>
<evidence type="ECO:0000256" key="2">
    <source>
        <dbReference type="ARBA" id="ARBA00007998"/>
    </source>
</evidence>
<keyword evidence="7 8" id="KW-0472">Membrane</keyword>
<comment type="subcellular location">
    <subcellularLocation>
        <location evidence="1">Membrane</location>
        <topology evidence="1">Multi-pass membrane protein</topology>
    </subcellularLocation>
</comment>
<feature type="transmembrane region" description="Helical" evidence="8">
    <location>
        <begin position="218"/>
        <end position="240"/>
    </location>
</feature>
<evidence type="ECO:0000256" key="4">
    <source>
        <dbReference type="ARBA" id="ARBA00022544"/>
    </source>
</evidence>
<dbReference type="RefSeq" id="WP_107724464.1">
    <property type="nucleotide sequence ID" value="NZ_PZZP01000001.1"/>
</dbReference>